<accession>A0ABU5DG87</accession>
<dbReference type="InterPro" id="IPR018392">
    <property type="entry name" value="LysM"/>
</dbReference>
<dbReference type="Pfam" id="PF13699">
    <property type="entry name" value="eCIS_core"/>
    <property type="match status" value="1"/>
</dbReference>
<name>A0ABU5DG87_9BURK</name>
<evidence type="ECO:0000256" key="1">
    <source>
        <dbReference type="PROSITE-ProRule" id="PRU00473"/>
    </source>
</evidence>
<evidence type="ECO:0000313" key="5">
    <source>
        <dbReference type="Proteomes" id="UP001285263"/>
    </source>
</evidence>
<evidence type="ECO:0000313" key="4">
    <source>
        <dbReference type="EMBL" id="MDY0745286.1"/>
    </source>
</evidence>
<gene>
    <name evidence="4" type="ORF">SNE35_12260</name>
</gene>
<sequence>MANAVHATRKASPPRNAAAAPREAAQGNKRSARAAPAPGACACGGGCPRCAAAAATSASGWPASVLRPMESAFGTDFSDIRLHRDSRRATELGALAFTQGREVHVAPGRWAPHSAAGRELIAHELAHVQQHRQGRVGGMHGQINAEPTLEHEADAQARRVVQARPLGTGTPIAVNTPATGPVQRVPDPEACAAPAGMACQTLATEPAAVSQAFAYPQNSATLTRAWRTAIDALAATWHAQGDSGVIRVDGYASAEGPCDFNWSISCQRAQAVVAELTNPIDGSPGVPAARIDVFAHGESNAAGAALPGNRRATISLPGADPGLSQAHGADQRADAAGHVSTVPDADLAREFGYELDPSSRPAPVVPPVVPPGGPPGAPPVIPPPPPRVPWDGVAQNATPAETARADAARRAMTTELFAAYDAYLTFFRPTVVAQLARPRVPFTAPAAAAGAAANTGVVDIANQARSVLENRFGVSMDASASTAAQGYNRAARHAAPTADPNIFDPYSAADRQAATATPDLAPGVAWWLFENDVPGAAGAAGSRDFATTVLARHHYATQDPGAEQFRSDVALAYAAARTLPAPGNRRQLIDYRLAQWSERGRLGITLQSAFDPGPNANRAQLFQRWNLFKTATHESLHLRAHPAFDAADKGRGALKEGFTEMFTVSTLNTGLLAGVRAGTNEPLRHVVEGQVTTPAPDASLITDAVTPAQYADHRAAAERIRDGGTPAGGILHGGIGEAGVRAVYFQGHVEYLGLDAHGDPLGGLPAAGVPRTVHIPAGIAGLNELALRSNVPRATIEADNPGIASPLPATAVLQGCEEHVVVTSNTVFPRTNVAESATETREQIATQHGVSVAALAQANPDIPLDPVTHAWPPLATGQRILIPAR</sequence>
<keyword evidence="5" id="KW-1185">Reference proteome</keyword>
<dbReference type="InterPro" id="IPR025295">
    <property type="entry name" value="eCIS_core_dom"/>
</dbReference>
<dbReference type="Proteomes" id="UP001285263">
    <property type="component" value="Unassembled WGS sequence"/>
</dbReference>
<feature type="domain" description="OmpA-like" evidence="3">
    <location>
        <begin position="202"/>
        <end position="320"/>
    </location>
</feature>
<comment type="caution">
    <text evidence="4">The sequence shown here is derived from an EMBL/GenBank/DDBJ whole genome shotgun (WGS) entry which is preliminary data.</text>
</comment>
<protein>
    <submittedName>
        <fullName evidence="4">DUF4157 domain-containing protein</fullName>
    </submittedName>
</protein>
<organism evidence="4 5">
    <name type="scientific">Roseateles agri</name>
    <dbReference type="NCBI Taxonomy" id="3098619"/>
    <lineage>
        <taxon>Bacteria</taxon>
        <taxon>Pseudomonadati</taxon>
        <taxon>Pseudomonadota</taxon>
        <taxon>Betaproteobacteria</taxon>
        <taxon>Burkholderiales</taxon>
        <taxon>Sphaerotilaceae</taxon>
        <taxon>Roseateles</taxon>
    </lineage>
</organism>
<feature type="region of interest" description="Disordered" evidence="2">
    <location>
        <begin position="1"/>
        <end position="38"/>
    </location>
</feature>
<keyword evidence="1" id="KW-0472">Membrane</keyword>
<dbReference type="InterPro" id="IPR006665">
    <property type="entry name" value="OmpA-like"/>
</dbReference>
<feature type="compositionally biased region" description="Low complexity" evidence="2">
    <location>
        <begin position="10"/>
        <end position="25"/>
    </location>
</feature>
<dbReference type="RefSeq" id="WP_320423196.1">
    <property type="nucleotide sequence ID" value="NZ_JAXCLA010000004.1"/>
</dbReference>
<dbReference type="Gene3D" id="3.30.1330.60">
    <property type="entry name" value="OmpA-like domain"/>
    <property type="match status" value="1"/>
</dbReference>
<dbReference type="CDD" id="cd00118">
    <property type="entry name" value="LysM"/>
    <property type="match status" value="1"/>
</dbReference>
<evidence type="ECO:0000259" key="3">
    <source>
        <dbReference type="PROSITE" id="PS51123"/>
    </source>
</evidence>
<feature type="compositionally biased region" description="Pro residues" evidence="2">
    <location>
        <begin position="363"/>
        <end position="384"/>
    </location>
</feature>
<proteinExistence type="predicted"/>
<dbReference type="SUPFAM" id="SSF103088">
    <property type="entry name" value="OmpA-like"/>
    <property type="match status" value="1"/>
</dbReference>
<dbReference type="EMBL" id="JAXCLA010000004">
    <property type="protein sequence ID" value="MDY0745286.1"/>
    <property type="molecule type" value="Genomic_DNA"/>
</dbReference>
<evidence type="ECO:0000256" key="2">
    <source>
        <dbReference type="SAM" id="MobiDB-lite"/>
    </source>
</evidence>
<dbReference type="InterPro" id="IPR036737">
    <property type="entry name" value="OmpA-like_sf"/>
</dbReference>
<dbReference type="Pfam" id="PF00691">
    <property type="entry name" value="OmpA"/>
    <property type="match status" value="1"/>
</dbReference>
<dbReference type="PROSITE" id="PS51123">
    <property type="entry name" value="OMPA_2"/>
    <property type="match status" value="1"/>
</dbReference>
<reference evidence="4 5" key="1">
    <citation type="submission" date="2023-11" db="EMBL/GenBank/DDBJ databases">
        <title>Paucibacter sp. nov., isolated from fresh soil in Korea.</title>
        <authorList>
            <person name="Le N.T.T."/>
        </authorList>
    </citation>
    <scope>NUCLEOTIDE SEQUENCE [LARGE SCALE GENOMIC DNA]</scope>
    <source>
        <strain evidence="4 5">R3-3</strain>
    </source>
</reference>
<feature type="region of interest" description="Disordered" evidence="2">
    <location>
        <begin position="355"/>
        <end position="384"/>
    </location>
</feature>